<proteinExistence type="predicted"/>
<evidence type="ECO:0000256" key="6">
    <source>
        <dbReference type="ARBA" id="ARBA00022842"/>
    </source>
</evidence>
<dbReference type="GO" id="GO:0006139">
    <property type="term" value="P:nucleobase-containing compound metabolic process"/>
    <property type="evidence" value="ECO:0007669"/>
    <property type="project" value="InterPro"/>
</dbReference>
<evidence type="ECO:0000259" key="11">
    <source>
        <dbReference type="SMART" id="SM00474"/>
    </source>
</evidence>
<evidence type="ECO:0000313" key="12">
    <source>
        <dbReference type="Proteomes" id="UP000504608"/>
    </source>
</evidence>
<keyword evidence="12" id="KW-1185">Reference proteome</keyword>
<dbReference type="RefSeq" id="XP_022974736.1">
    <property type="nucleotide sequence ID" value="XM_023118968.1"/>
</dbReference>
<dbReference type="Pfam" id="PF01612">
    <property type="entry name" value="DNA_pol_A_exo1"/>
    <property type="match status" value="1"/>
</dbReference>
<comment type="subcellular location">
    <subcellularLocation>
        <location evidence="1">Nucleus</location>
    </subcellularLocation>
</comment>
<evidence type="ECO:0000256" key="9">
    <source>
        <dbReference type="ARBA" id="ARBA00042761"/>
    </source>
</evidence>
<evidence type="ECO:0000256" key="10">
    <source>
        <dbReference type="SAM" id="MobiDB-lite"/>
    </source>
</evidence>
<evidence type="ECO:0000256" key="8">
    <source>
        <dbReference type="ARBA" id="ARBA00040531"/>
    </source>
</evidence>
<evidence type="ECO:0000256" key="7">
    <source>
        <dbReference type="ARBA" id="ARBA00023242"/>
    </source>
</evidence>
<gene>
    <name evidence="13" type="primary">LOC111473470</name>
</gene>
<dbReference type="SUPFAM" id="SSF53098">
    <property type="entry name" value="Ribonuclease H-like"/>
    <property type="match status" value="1"/>
</dbReference>
<dbReference type="InterPro" id="IPR051132">
    <property type="entry name" value="3-5_Exonuclease_domain"/>
</dbReference>
<feature type="region of interest" description="Disordered" evidence="10">
    <location>
        <begin position="1"/>
        <end position="22"/>
    </location>
</feature>
<accession>A0A6J1IC67</accession>
<dbReference type="SMART" id="SM00474">
    <property type="entry name" value="35EXOc"/>
    <property type="match status" value="1"/>
</dbReference>
<keyword evidence="3" id="KW-0479">Metal-binding</keyword>
<evidence type="ECO:0000256" key="5">
    <source>
        <dbReference type="ARBA" id="ARBA00022839"/>
    </source>
</evidence>
<dbReference type="PANTHER" id="PTHR13620">
    <property type="entry name" value="3-5 EXONUCLEASE"/>
    <property type="match status" value="1"/>
</dbReference>
<dbReference type="KEGG" id="cmax:111473470"/>
<dbReference type="InterPro" id="IPR002562">
    <property type="entry name" value="3'-5'_exonuclease_dom"/>
</dbReference>
<keyword evidence="5" id="KW-0269">Exonuclease</keyword>
<dbReference type="InterPro" id="IPR012337">
    <property type="entry name" value="RNaseH-like_sf"/>
</dbReference>
<reference evidence="13" key="1">
    <citation type="submission" date="2025-08" db="UniProtKB">
        <authorList>
            <consortium name="RefSeq"/>
        </authorList>
    </citation>
    <scope>IDENTIFICATION</scope>
    <source>
        <tissue evidence="13">Young leaves</tissue>
    </source>
</reference>
<dbReference type="GeneID" id="111473470"/>
<sequence length="317" mass="35033">MEFPCSSNRAGASTELSVCSSPSSSYSFSVSEFDQPFTEQQLQAIEAIEAEYQATTAKRRRENEVLCVSPNSGRRLPRSISSLQSPHSSPLSPCRVTSMMRFPALKFGGRIVYSRTASEVDRASRELAKKINSMRKGMDQITIGFDIEWKPTFRRGVPPGKAAVMQLCLDHSQCHVMHIIHSGIPRSLQALLEDNTLSKAGVGIVNDAMKVFKDYNVSIRAVDEISNLANQKLAAGVPKKWSLGSLTEALISKELPKPSKIRLGNWEVAMLSKEQLHYAATDAFASWYLHEILKGFPDPQKAADSEGDEEPICVMPQ</sequence>
<evidence type="ECO:0000256" key="1">
    <source>
        <dbReference type="ARBA" id="ARBA00004123"/>
    </source>
</evidence>
<dbReference type="AlphaFoldDB" id="A0A6J1IC67"/>
<keyword evidence="4" id="KW-0378">Hydrolase</keyword>
<evidence type="ECO:0000313" key="13">
    <source>
        <dbReference type="RefSeq" id="XP_022974736.1"/>
    </source>
</evidence>
<keyword evidence="2" id="KW-0540">Nuclease</keyword>
<dbReference type="Proteomes" id="UP000504608">
    <property type="component" value="Unplaced"/>
</dbReference>
<dbReference type="PANTHER" id="PTHR13620:SF109">
    <property type="entry name" value="3'-5' EXONUCLEASE"/>
    <property type="match status" value="1"/>
</dbReference>
<dbReference type="FunFam" id="3.30.420.10:FF:000114">
    <property type="entry name" value="Werner Syndrome-like exonuclease"/>
    <property type="match status" value="1"/>
</dbReference>
<evidence type="ECO:0000256" key="4">
    <source>
        <dbReference type="ARBA" id="ARBA00022801"/>
    </source>
</evidence>
<dbReference type="GO" id="GO:0003676">
    <property type="term" value="F:nucleic acid binding"/>
    <property type="evidence" value="ECO:0007669"/>
    <property type="project" value="InterPro"/>
</dbReference>
<organism evidence="12 13">
    <name type="scientific">Cucurbita maxima</name>
    <name type="common">Pumpkin</name>
    <name type="synonym">Winter squash</name>
    <dbReference type="NCBI Taxonomy" id="3661"/>
    <lineage>
        <taxon>Eukaryota</taxon>
        <taxon>Viridiplantae</taxon>
        <taxon>Streptophyta</taxon>
        <taxon>Embryophyta</taxon>
        <taxon>Tracheophyta</taxon>
        <taxon>Spermatophyta</taxon>
        <taxon>Magnoliopsida</taxon>
        <taxon>eudicotyledons</taxon>
        <taxon>Gunneridae</taxon>
        <taxon>Pentapetalae</taxon>
        <taxon>rosids</taxon>
        <taxon>fabids</taxon>
        <taxon>Cucurbitales</taxon>
        <taxon>Cucurbitaceae</taxon>
        <taxon>Cucurbiteae</taxon>
        <taxon>Cucurbita</taxon>
    </lineage>
</organism>
<keyword evidence="7" id="KW-0539">Nucleus</keyword>
<dbReference type="InterPro" id="IPR036397">
    <property type="entry name" value="RNaseH_sf"/>
</dbReference>
<name>A0A6J1IC67_CUCMA</name>
<feature type="compositionally biased region" description="Polar residues" evidence="10">
    <location>
        <begin position="1"/>
        <end position="11"/>
    </location>
</feature>
<dbReference type="Gene3D" id="3.30.420.10">
    <property type="entry name" value="Ribonuclease H-like superfamily/Ribonuclease H"/>
    <property type="match status" value="1"/>
</dbReference>
<dbReference type="OrthoDB" id="1920326at2759"/>
<dbReference type="CDD" id="cd06141">
    <property type="entry name" value="WRN_exo"/>
    <property type="match status" value="1"/>
</dbReference>
<evidence type="ECO:0000256" key="2">
    <source>
        <dbReference type="ARBA" id="ARBA00022722"/>
    </source>
</evidence>
<feature type="domain" description="3'-5' exonuclease" evidence="11">
    <location>
        <begin position="111"/>
        <end position="298"/>
    </location>
</feature>
<evidence type="ECO:0000256" key="3">
    <source>
        <dbReference type="ARBA" id="ARBA00022723"/>
    </source>
</evidence>
<dbReference type="GO" id="GO:0005634">
    <property type="term" value="C:nucleus"/>
    <property type="evidence" value="ECO:0007669"/>
    <property type="project" value="UniProtKB-SubCell"/>
</dbReference>
<dbReference type="GO" id="GO:0008408">
    <property type="term" value="F:3'-5' exonuclease activity"/>
    <property type="evidence" value="ECO:0007669"/>
    <property type="project" value="InterPro"/>
</dbReference>
<dbReference type="GO" id="GO:0046872">
    <property type="term" value="F:metal ion binding"/>
    <property type="evidence" value="ECO:0007669"/>
    <property type="project" value="UniProtKB-KW"/>
</dbReference>
<keyword evidence="6" id="KW-0460">Magnesium</keyword>
<protein>
    <recommendedName>
        <fullName evidence="8">3'-5' exonuclease</fullName>
    </recommendedName>
    <alternativeName>
        <fullName evidence="9">Werner Syndrome-like exonuclease</fullName>
    </alternativeName>
</protein>
<feature type="compositionally biased region" description="Low complexity" evidence="10">
    <location>
        <begin position="13"/>
        <end position="22"/>
    </location>
</feature>